<sequence length="79" mass="8688">MISGKLIVVRGTANQSEDWGEYEFLALPSPADRVMVQREGAENYATVLAVHHYPRQAGSSDDSTIEIVAKWTGSGPRIR</sequence>
<evidence type="ECO:0000313" key="2">
    <source>
        <dbReference type="Proteomes" id="UP001215827"/>
    </source>
</evidence>
<dbReference type="EMBL" id="CP121106">
    <property type="protein sequence ID" value="WFL76746.1"/>
    <property type="molecule type" value="Genomic_DNA"/>
</dbReference>
<protein>
    <submittedName>
        <fullName evidence="1">Uncharacterized protein</fullName>
    </submittedName>
</protein>
<evidence type="ECO:0000313" key="1">
    <source>
        <dbReference type="EMBL" id="WFL76746.1"/>
    </source>
</evidence>
<proteinExistence type="predicted"/>
<name>A0ABY8FUD7_9SPHN</name>
<keyword evidence="2" id="KW-1185">Reference proteome</keyword>
<reference evidence="1 2" key="1">
    <citation type="submission" date="2023-03" db="EMBL/GenBank/DDBJ databases">
        <title>Altererythrobacter sp. CAU 1644 isolated from sand.</title>
        <authorList>
            <person name="Kim W."/>
        </authorList>
    </citation>
    <scope>NUCLEOTIDE SEQUENCE [LARGE SCALE GENOMIC DNA]</scope>
    <source>
        <strain evidence="1 2">CAU 1644</strain>
    </source>
</reference>
<accession>A0ABY8FUD7</accession>
<gene>
    <name evidence="1" type="ORF">P7228_12165</name>
</gene>
<organism evidence="1 2">
    <name type="scientific">Altererythrobacter arenosus</name>
    <dbReference type="NCBI Taxonomy" id="3032592"/>
    <lineage>
        <taxon>Bacteria</taxon>
        <taxon>Pseudomonadati</taxon>
        <taxon>Pseudomonadota</taxon>
        <taxon>Alphaproteobacteria</taxon>
        <taxon>Sphingomonadales</taxon>
        <taxon>Erythrobacteraceae</taxon>
        <taxon>Altererythrobacter</taxon>
    </lineage>
</organism>
<dbReference type="RefSeq" id="WP_278015507.1">
    <property type="nucleotide sequence ID" value="NZ_CP121106.1"/>
</dbReference>
<dbReference type="Proteomes" id="UP001215827">
    <property type="component" value="Chromosome"/>
</dbReference>